<proteinExistence type="predicted"/>
<evidence type="ECO:0000313" key="7">
    <source>
        <dbReference type="Proteomes" id="UP000287746"/>
    </source>
</evidence>
<dbReference type="RefSeq" id="WP_075150862.1">
    <property type="nucleotide sequence ID" value="NZ_CP018820.1"/>
</dbReference>
<protein>
    <submittedName>
        <fullName evidence="3">DUF3667 domain-containing protein</fullName>
    </submittedName>
</protein>
<evidence type="ECO:0000313" key="3">
    <source>
        <dbReference type="EMBL" id="RSV08092.1"/>
    </source>
</evidence>
<gene>
    <name evidence="2" type="ORF">BRX40_04995</name>
    <name evidence="3" type="ORF">CA257_01015</name>
    <name evidence="4" type="ORF">DAH66_05680</name>
</gene>
<dbReference type="Pfam" id="PF12412">
    <property type="entry name" value="DUF3667"/>
    <property type="match status" value="1"/>
</dbReference>
<keyword evidence="5" id="KW-1185">Reference proteome</keyword>
<dbReference type="AlphaFoldDB" id="A0A1L6J7H8"/>
<keyword evidence="1" id="KW-1133">Transmembrane helix</keyword>
<dbReference type="EMBL" id="CP018820">
    <property type="protein sequence ID" value="APR51875.1"/>
    <property type="molecule type" value="Genomic_DNA"/>
</dbReference>
<dbReference type="GeneID" id="44131913"/>
<dbReference type="EMBL" id="QQWO01000001">
    <property type="protein sequence ID" value="RSV08092.1"/>
    <property type="molecule type" value="Genomic_DNA"/>
</dbReference>
<keyword evidence="1" id="KW-0472">Membrane</keyword>
<organism evidence="2 5">
    <name type="scientific">Sphingomonas koreensis</name>
    <dbReference type="NCBI Taxonomy" id="93064"/>
    <lineage>
        <taxon>Bacteria</taxon>
        <taxon>Pseudomonadati</taxon>
        <taxon>Pseudomonadota</taxon>
        <taxon>Alphaproteobacteria</taxon>
        <taxon>Sphingomonadales</taxon>
        <taxon>Sphingomonadaceae</taxon>
        <taxon>Sphingomonas</taxon>
    </lineage>
</organism>
<feature type="transmembrane region" description="Helical" evidence="1">
    <location>
        <begin position="105"/>
        <end position="126"/>
    </location>
</feature>
<reference evidence="5" key="2">
    <citation type="submission" date="2016-12" db="EMBL/GenBank/DDBJ databases">
        <title>Whole genome sequencing of Sphingomonas sp. ABOJV.</title>
        <authorList>
            <person name="Conlan S."/>
            <person name="Thomas P.J."/>
            <person name="Mullikin J."/>
            <person name="Palmore T.N."/>
            <person name="Frank K.M."/>
            <person name="Segre J.A."/>
        </authorList>
    </citation>
    <scope>NUCLEOTIDE SEQUENCE [LARGE SCALE GENOMIC DNA]</scope>
    <source>
        <strain evidence="5">ABOJV</strain>
    </source>
</reference>
<dbReference type="OrthoDB" id="9111327at2"/>
<evidence type="ECO:0000313" key="6">
    <source>
        <dbReference type="Proteomes" id="UP000286681"/>
    </source>
</evidence>
<feature type="transmembrane region" description="Helical" evidence="1">
    <location>
        <begin position="292"/>
        <end position="310"/>
    </location>
</feature>
<dbReference type="InterPro" id="IPR022134">
    <property type="entry name" value="DUF3667"/>
</dbReference>
<feature type="transmembrane region" description="Helical" evidence="1">
    <location>
        <begin position="238"/>
        <end position="256"/>
    </location>
</feature>
<reference evidence="6 7" key="3">
    <citation type="submission" date="2018-07" db="EMBL/GenBank/DDBJ databases">
        <title>Genomic and Epidemiologic Investigation of an Indolent Hospital Outbreak.</title>
        <authorList>
            <person name="Johnson R.C."/>
            <person name="Deming C."/>
            <person name="Conlan S."/>
            <person name="Zellmer C.J."/>
            <person name="Michelin A.V."/>
            <person name="Lee-Lin S."/>
            <person name="Thomas P.J."/>
            <person name="Park M."/>
            <person name="Weingarten R.A."/>
            <person name="Less J."/>
            <person name="Dekker J.P."/>
            <person name="Frank K.M."/>
            <person name="Musser K.A."/>
            <person name="Mcquiston J.R."/>
            <person name="Henderson D.K."/>
            <person name="Lau A.F."/>
            <person name="Palmore T.N."/>
            <person name="Segre J.A."/>
        </authorList>
    </citation>
    <scope>NUCLEOTIDE SEQUENCE [LARGE SCALE GENOMIC DNA]</scope>
    <source>
        <strain evidence="4 7">SK-CDC1_0717</strain>
        <strain evidence="3 6">SK-NIH.Env10_0317</strain>
    </source>
</reference>
<dbReference type="Proteomes" id="UP000185161">
    <property type="component" value="Chromosome"/>
</dbReference>
<reference evidence="2" key="1">
    <citation type="submission" date="2016-12" db="EMBL/GenBank/DDBJ databases">
        <title>Whole genome sequencing of Sphingomonas koreensis.</title>
        <authorList>
            <person name="Conlan S."/>
            <person name="Thomas P.J."/>
            <person name="Mullikin J."/>
            <person name="Palmore T.N."/>
            <person name="Frank K.M."/>
            <person name="Segre J.A."/>
        </authorList>
    </citation>
    <scope>NUCLEOTIDE SEQUENCE</scope>
    <source>
        <strain evidence="2">ABOJV</strain>
    </source>
</reference>
<evidence type="ECO:0000313" key="5">
    <source>
        <dbReference type="Proteomes" id="UP000185161"/>
    </source>
</evidence>
<name>A0A1L6J7H8_9SPHN</name>
<dbReference type="KEGG" id="skr:BRX40_04995"/>
<sequence>MGEFDAAGEVVSGALMGRAVESHRGEAGQDGHGGICLNCGTTLTGPYCHRCGQAGHVHRTIGAIWHEILHGVVHFEGKLWNTLPMLCLRPGELTRRYIHGERARFVSPMAMFLFSVFTMFAVLQIMGISAPAQVGTAAQFEQGLVFARQNTESAIVDAMESRARAEPGSERAKKLDKRIAGLQRDLDEIKRIPFDLAKTSGRGIDFKTGWKRLDKGIEKANQNPGLALYKLQTNSYKFSWALIPLSIPFVWLLFFWKRRYKGYDHAVFVTYSLSFMSLLSIVLTIAGGLGLAIQIIATAALLIPPVHIYYQMKGAYRLRGWSALLRTSILLVCITVILPIFLLLLLGLGLTG</sequence>
<dbReference type="STRING" id="93064.BRX40_04995"/>
<dbReference type="EMBL" id="QQYZ01000004">
    <property type="protein sequence ID" value="RSY87962.1"/>
    <property type="molecule type" value="Genomic_DNA"/>
</dbReference>
<evidence type="ECO:0000256" key="1">
    <source>
        <dbReference type="SAM" id="Phobius"/>
    </source>
</evidence>
<dbReference type="Proteomes" id="UP000286681">
    <property type="component" value="Unassembled WGS sequence"/>
</dbReference>
<evidence type="ECO:0000313" key="2">
    <source>
        <dbReference type="EMBL" id="APR51875.1"/>
    </source>
</evidence>
<feature type="transmembrane region" description="Helical" evidence="1">
    <location>
        <begin position="268"/>
        <end position="286"/>
    </location>
</feature>
<accession>A0A1L6J7H8</accession>
<evidence type="ECO:0000313" key="4">
    <source>
        <dbReference type="EMBL" id="RSY87962.1"/>
    </source>
</evidence>
<dbReference type="Proteomes" id="UP000287746">
    <property type="component" value="Unassembled WGS sequence"/>
</dbReference>
<keyword evidence="1" id="KW-0812">Transmembrane</keyword>
<feature type="transmembrane region" description="Helical" evidence="1">
    <location>
        <begin position="330"/>
        <end position="350"/>
    </location>
</feature>